<evidence type="ECO:0000259" key="10">
    <source>
        <dbReference type="PROSITE" id="PS51192"/>
    </source>
</evidence>
<dbReference type="InterPro" id="IPR000330">
    <property type="entry name" value="SNF2_N"/>
</dbReference>
<dbReference type="PANTHER" id="PTHR45685">
    <property type="entry name" value="HELICASE SRCAP-RELATED"/>
    <property type="match status" value="1"/>
</dbReference>
<dbReference type="InterPro" id="IPR014001">
    <property type="entry name" value="Helicase_ATP-bd"/>
</dbReference>
<evidence type="ECO:0000259" key="12">
    <source>
        <dbReference type="PROSITE" id="PS51204"/>
    </source>
</evidence>
<dbReference type="PANTHER" id="PTHR45685:SF2">
    <property type="entry name" value="CHROMATIN-REMODELING ATPASE INO80"/>
    <property type="match status" value="1"/>
</dbReference>
<accession>A0A2G5DM80</accession>
<dbReference type="PROSITE" id="PS51192">
    <property type="entry name" value="HELICASE_ATP_BIND_1"/>
    <property type="match status" value="1"/>
</dbReference>
<keyword evidence="4" id="KW-0347">Helicase</keyword>
<sequence>METSQHVELEAAKFLEKLIQESKDEPAKLATKLYVICQHMKMSGKEQSLPYQVISRAMETVINQHGLDIEVLKSARLPLPGIPQIGDPSGARSMNQNAPDNLTQVGSSNMPFRGTQVGPWYAGSSGKAKEDVVEGSVQSARTFSDGKQGSFGNEVTRHDPINPNRPPIGPSRGDSGRDIYQSSVSQRSSNLFEQGSPTSMDSRSANSQERPDSGKQDKRGPKRENKKVNAKRKREDSTSSADLNTETVHQADTPSTGFNQRRGKTMTRSEMQSQFNPKRTEKVHVNPVHNSANMEHQAPIERSLDGTQITNSTSVNPSSKHLEDGERPGHNGGGQQKGAVFPFGLNTVNPRGVQDQYKMGLLYANSQFSRLAPNLSGGLMAESSLPQSMAPSVGTSKEDVHSGTEMKSAIYEQKAFGLSGQSSEEAPFNKAGFWQQRVPYSAQTTGDESVSREAELGLPGRSPLIMNNSFAQVNSGISVNVPKVHGGNFTSYGMPSTNFMSPGQVNSSVSDRRDHVSKMHTERSIETSSGILGKGMEVRLGSANRMDEASAFVSAGKVFDHDGGSIHRADNINKMVQGPGSQAPQSVENFNAGKFPVSQTHASSTMPFREQHLKQLRAQCLVFLAFRNGLVPRKLHLEIALGDNYAKEGGSGEPAFKEVHDQRGKMLIIKDPNSNEESSTYGRSHVTRGTERKTSQTDQVFDPAALIEKRKWLVAGRNKSEFETETQETPELQVEPEALSERISCEDNQEKDELVGRGNHSDTSVLGMNKQLKPDMTSMVGFTKESLAASMLKHEKVNQKMDISSKQVQTIEGERENKPFKSEYPVVQGNEHFSKYHSGISGFALNEHADPITEKDIEKSRDGNVFLPQVPRGESTVSSSYANPFFAGRNRGLDDQKFFDTQRQHNLEGCKEVALDDELNHSNSVTILRNSMEKEEDNKSVAMNIPPSPKYTTSEKWIMDHQKRKHLDEQSWKIKQRKTEERIAVCYDKLKETVSSSENTSAKTKSVIELKKLQLLQLQRRLRSDFLHDFFKPITSDIERLKSIKKHKHGRRVKQLEKFEQKMKEERLKRIRERQKDFFSEIEVHKERLEDWSKIKKERWKSFNKYVKEFHKKKERIHREKIDRIQREKINLLKNNDVEGYLRMVQDAKSDRVKQLLKETEKYLQKLGSKLHEAKTMARQFEMEMDESRAAPTVDKNEISVENEDESDQAEHYLESNEKYYLMAHSIKESIAEQPAGLIGGKLREYQMNGLRWLVSLYNNHLNGILADEMGLGKTVQVISLICYLMETKNDRGPFLVVVPSSVLPGWLTELNFWAPNINKIAYAGPPEERRKLFKERIVQQKFNVLLTTYEYLMNKHDRPKLSKINWHYIIIDEGHRIKNASCKLNADLKHYQSAHRLLLTGTPLQNNLEELWALLNFLLPNIFNSSEDFSQWFNKPFESGVDTSPDEALLSEEENLLIINRLHQVLRPFVLRRLKHKVENELPEKIERLVRCEASAYQNLLMKRVEDNLGSIGSSKSRAVHNSVMELRNICNHPYLSQLHNEQVDYYMPKHYLPPIVRLCGKLEMLDRLLPKLKATDHRVLFFSTMTRLLDVMEEYLRWKRYGYLRLDGHTSGSDRGALIEEFNRPDSPAFIFLLSIRAGGVGVNLQTADTVIIFDTDWNPQVDLQAQARAHRIGQKRDVLVLRFETVRTVEEQVRAAAEHKLGVANQSITAGFFDNNTSAEDRREYLESLLRECKKEEAASVLDDDTLNDLLARSESEIDVFESVDKQRREAEMEEWKKVVQEPGEIGSDSLPTMPSRLVTDDELKEFCKAMQVYEDSNVGLKRKNDKLGGLDIQHYGRGKRAREVRSYEEQWTEEEFEKLCQADSPESPQPKPETKDINVTADTSRPDMVGCITEQVPSASSPVQSPPLAAQPPSAMEPPSPAVSPLPLPAVAPSLPPPLPPAAAVAPLPPAAVAPLPPPSVAPLPPPPPVVPPARKPSTNRSLPAAKVVQQPSKRGRGRPKRVAANTSSSAVVLPESSSTCSKVDFGSQRALLPVSASAPGHDTYPGSITVLGLSGTMPYEFAIGTAPGSLTTPGPSVSCPVENQPRQVKRQGRKAQSGLETPRRRAKKQTSMSPAFVSQNNSVSTTLKETGQASMSSPTAIAVELEKQKVVSRSSGTSSTPNSISPPSIPLSRIQSTIPMALDSSPAPFDKDKQRIVSGPPGTSVAPTIVSFEVNQKVVEFVPVQTPDVPFPKEKYKDVGPVMDKIETTQVVPNSHSLLSPSETYPTASADQSGSSESRRNEDVKPSAVLGGQQQKIDQSIEPVVSVLSQGLMERRTLRVGSKDVKSGKKQKRGGRELVSVKQVQSATTGDCIVEPPVTKPNEFVSSAPIMSSQDLKNQKPASRASSRKTRAEKDKSKAPAAVKGCSRKKGTATPCENQSVSGAYSDVIMTLKPAAAEGILTRNNPDTDAKNPVNATSDAMPGQGPDRTEELDVYTHKEHQVDPLRVQKHSTTLLEKNFSQTKASDTHLPLLSNDESLLSETVGDRMVSGPTQTGALYDVDISVDVSMNIRAVESKNGELKREKQGTSALNVSPDMESSQKPCSVLKADTSTQSKEEPGLSTLHHDACDVEATCNMTDEVKAPIVDPPLLSEPNEACGLNDVTSKMDVVLPQICSSGLSVEKRLKKSSSVSTCEGRDNQSSEENLAKETVVPSLEGHEDQTVLPAVPPISSLPIKGCENQSAEEMLAKNIGLPTPELDPDVKLPELTTNISVSPMILEKADDSKATESYNPNDKVEELKNDISKSPGIKVRSGNPVVLDKADDSKLLEISTKVIESEPPASLGSLPVSAYSQASEVDPNVKLPEPTTDTSISSMILEKADDSKLTEVATKATESDDPTDKVAEIETDISESPDTIVSFGNPVILDKADDSKIHDVSTKVIENEHPAHLGFRPGSALGQVSEVDPNVKLSEPTSDILVSSVILENADDSKLSEVATKATESDDPNDKVAQFENDISEAPDLIVSSGNPVILDKPDDSKILEISSKVIECERPALLGSPPVSALCQVSEVDPNVKLSELTTDISVSSVTLEAADDSKLSEVATEASESDDPNDKVAQIENGISEAPDLIPSSGNPVILDKADDSKILEISTNVIECERPAHLGSPPVSALCQVSKVDPNVKLSELTTDISVSSVVLEETDDSKTSEIATKATDSDDVNNKGAELKNDLSESPDTTVCSGSPVILDKADDSKILEDSTNVVECELLDPHGSTPVSACCKLSGSPSSVAVPSAASASCSLRPASDESCEVQLQSGECRPLSSESDDSKQALPSAVKVPLQVLTDASDDGKCTGILNPSNSDLGDCNVSEIGENEKEAPPGNVNSSLCCDEKADDVPEKVPP</sequence>
<dbReference type="InterPro" id="IPR049730">
    <property type="entry name" value="SNF2/RAD54-like_C"/>
</dbReference>
<feature type="compositionally biased region" description="Polar residues" evidence="9">
    <location>
        <begin position="2114"/>
        <end position="2126"/>
    </location>
</feature>
<dbReference type="GO" id="GO:0003677">
    <property type="term" value="F:DNA binding"/>
    <property type="evidence" value="ECO:0007669"/>
    <property type="project" value="UniProtKB-UniRule"/>
</dbReference>
<feature type="compositionally biased region" description="Polar residues" evidence="9">
    <location>
        <begin position="266"/>
        <end position="277"/>
    </location>
</feature>
<evidence type="ECO:0000256" key="8">
    <source>
        <dbReference type="RuleBase" id="RU368001"/>
    </source>
</evidence>
<feature type="compositionally biased region" description="Basic and acidic residues" evidence="9">
    <location>
        <begin position="3369"/>
        <end position="3382"/>
    </location>
</feature>
<keyword evidence="6 8" id="KW-0238">DNA-binding</keyword>
<dbReference type="SUPFAM" id="SSF52540">
    <property type="entry name" value="P-loop containing nucleoside triphosphate hydrolases"/>
    <property type="match status" value="2"/>
</dbReference>
<comment type="similarity">
    <text evidence="8">Belongs to the SNF2/RAD54 helicase family.</text>
</comment>
<dbReference type="GO" id="GO:0005524">
    <property type="term" value="F:ATP binding"/>
    <property type="evidence" value="ECO:0007669"/>
    <property type="project" value="UniProtKB-UniRule"/>
</dbReference>
<dbReference type="GO" id="GO:0031011">
    <property type="term" value="C:Ino80 complex"/>
    <property type="evidence" value="ECO:0007669"/>
    <property type="project" value="UniProtKB-UniRule"/>
</dbReference>
<evidence type="ECO:0000256" key="3">
    <source>
        <dbReference type="ARBA" id="ARBA00022801"/>
    </source>
</evidence>
<evidence type="ECO:0000256" key="2">
    <source>
        <dbReference type="ARBA" id="ARBA00022741"/>
    </source>
</evidence>
<feature type="compositionally biased region" description="Polar residues" evidence="9">
    <location>
        <begin position="3212"/>
        <end position="3221"/>
    </location>
</feature>
<feature type="region of interest" description="Disordered" evidence="9">
    <location>
        <begin position="1859"/>
        <end position="1935"/>
    </location>
</feature>
<dbReference type="GO" id="GO:0006281">
    <property type="term" value="P:DNA repair"/>
    <property type="evidence" value="ECO:0007669"/>
    <property type="project" value="UniProtKB-UniRule"/>
</dbReference>
<dbReference type="InterPro" id="IPR001650">
    <property type="entry name" value="Helicase_C-like"/>
</dbReference>
<feature type="region of interest" description="Disordered" evidence="9">
    <location>
        <begin position="2447"/>
        <end position="2471"/>
    </location>
</feature>
<comment type="subcellular location">
    <subcellularLocation>
        <location evidence="1 8">Nucleus</location>
    </subcellularLocation>
</comment>
<comment type="catalytic activity">
    <reaction evidence="8">
        <text>ATP + H2O = ADP + phosphate + H(+)</text>
        <dbReference type="Rhea" id="RHEA:13065"/>
        <dbReference type="ChEBI" id="CHEBI:15377"/>
        <dbReference type="ChEBI" id="CHEBI:15378"/>
        <dbReference type="ChEBI" id="CHEBI:30616"/>
        <dbReference type="ChEBI" id="CHEBI:43474"/>
        <dbReference type="ChEBI" id="CHEBI:456216"/>
    </reaction>
</comment>
<dbReference type="GO" id="GO:0016887">
    <property type="term" value="F:ATP hydrolysis activity"/>
    <property type="evidence" value="ECO:0007669"/>
    <property type="project" value="TreeGrafter"/>
</dbReference>
<evidence type="ECO:0000259" key="11">
    <source>
        <dbReference type="PROSITE" id="PS51194"/>
    </source>
</evidence>
<feature type="domain" description="Helicase C-terminal" evidence="11">
    <location>
        <begin position="1566"/>
        <end position="1712"/>
    </location>
</feature>
<feature type="compositionally biased region" description="Polar residues" evidence="9">
    <location>
        <begin position="305"/>
        <end position="319"/>
    </location>
</feature>
<evidence type="ECO:0000256" key="6">
    <source>
        <dbReference type="ARBA" id="ARBA00023125"/>
    </source>
</evidence>
<evidence type="ECO:0000313" key="13">
    <source>
        <dbReference type="EMBL" id="PIA44609.1"/>
    </source>
</evidence>
<gene>
    <name evidence="13" type="ORF">AQUCO_01700300v1</name>
</gene>
<dbReference type="CDD" id="cd17996">
    <property type="entry name" value="DEXHc_SMARCA2_SMARCA4"/>
    <property type="match status" value="1"/>
</dbReference>
<feature type="domain" description="HSA" evidence="12">
    <location>
        <begin position="1063"/>
        <end position="1135"/>
    </location>
</feature>
<feature type="compositionally biased region" description="Polar residues" evidence="9">
    <location>
        <begin position="136"/>
        <end position="153"/>
    </location>
</feature>
<feature type="compositionally biased region" description="Basic and acidic residues" evidence="9">
    <location>
        <begin position="320"/>
        <end position="329"/>
    </location>
</feature>
<evidence type="ECO:0000313" key="14">
    <source>
        <dbReference type="Proteomes" id="UP000230069"/>
    </source>
</evidence>
<feature type="region of interest" description="Disordered" evidence="9">
    <location>
        <begin position="3329"/>
        <end position="3382"/>
    </location>
</feature>
<feature type="compositionally biased region" description="Polar residues" evidence="9">
    <location>
        <begin position="2256"/>
        <end position="2281"/>
    </location>
</feature>
<feature type="region of interest" description="Disordered" evidence="9">
    <location>
        <begin position="1970"/>
        <end position="2025"/>
    </location>
</feature>
<dbReference type="GO" id="GO:0042393">
    <property type="term" value="F:histone binding"/>
    <property type="evidence" value="ECO:0007669"/>
    <property type="project" value="InterPro"/>
</dbReference>
<dbReference type="GO" id="GO:0004386">
    <property type="term" value="F:helicase activity"/>
    <property type="evidence" value="ECO:0007669"/>
    <property type="project" value="UniProtKB-KW"/>
</dbReference>
<keyword evidence="8" id="KW-0227">DNA damage</keyword>
<name>A0A2G5DM80_AQUCA</name>
<dbReference type="OrthoDB" id="5857104at2759"/>
<reference evidence="13 14" key="1">
    <citation type="submission" date="2017-09" db="EMBL/GenBank/DDBJ databases">
        <title>WGS assembly of Aquilegia coerulea Goldsmith.</title>
        <authorList>
            <person name="Hodges S."/>
            <person name="Kramer E."/>
            <person name="Nordborg M."/>
            <person name="Tomkins J."/>
            <person name="Borevitz J."/>
            <person name="Derieg N."/>
            <person name="Yan J."/>
            <person name="Mihaltcheva S."/>
            <person name="Hayes R.D."/>
            <person name="Rokhsar D."/>
        </authorList>
    </citation>
    <scope>NUCLEOTIDE SEQUENCE [LARGE SCALE GENOMIC DNA]</scope>
    <source>
        <strain evidence="14">cv. Goldsmith</strain>
    </source>
</reference>
<feature type="region of interest" description="Disordered" evidence="9">
    <location>
        <begin position="2836"/>
        <end position="2858"/>
    </location>
</feature>
<dbReference type="CDD" id="cd18793">
    <property type="entry name" value="SF2_C_SNF"/>
    <property type="match status" value="1"/>
</dbReference>
<keyword evidence="3 8" id="KW-0378">Hydrolase</keyword>
<dbReference type="Pfam" id="PF00271">
    <property type="entry name" value="Helicase_C"/>
    <property type="match status" value="1"/>
</dbReference>
<feature type="region of interest" description="Disordered" evidence="9">
    <location>
        <begin position="2562"/>
        <end position="2588"/>
    </location>
</feature>
<dbReference type="FunFam" id="3.40.50.300:FF:000871">
    <property type="entry name" value="Chromatin structure-remodeling complex protein SYD"/>
    <property type="match status" value="1"/>
</dbReference>
<feature type="compositionally biased region" description="Basic and acidic residues" evidence="9">
    <location>
        <begin position="209"/>
        <end position="237"/>
    </location>
</feature>
<feature type="compositionally biased region" description="Pro residues" evidence="9">
    <location>
        <begin position="1919"/>
        <end position="1935"/>
    </location>
</feature>
<keyword evidence="8" id="KW-0234">DNA repair</keyword>
<comment type="subunit">
    <text evidence="8">Component of the INO80 chromatin-remodeling complex.</text>
</comment>
<feature type="region of interest" description="Disordered" evidence="9">
    <location>
        <begin position="3077"/>
        <end position="3097"/>
    </location>
</feature>
<evidence type="ECO:0000256" key="7">
    <source>
        <dbReference type="ARBA" id="ARBA00023242"/>
    </source>
</evidence>
<dbReference type="InParanoid" id="A0A2G5DM80"/>
<dbReference type="InterPro" id="IPR029295">
    <property type="entry name" value="SnAC"/>
</dbReference>
<dbReference type="Pfam" id="PF00176">
    <property type="entry name" value="SNF2-rel_dom"/>
    <property type="match status" value="1"/>
</dbReference>
<dbReference type="STRING" id="218851.A0A2G5DM80"/>
<organism evidence="13 14">
    <name type="scientific">Aquilegia coerulea</name>
    <name type="common">Rocky mountain columbine</name>
    <dbReference type="NCBI Taxonomy" id="218851"/>
    <lineage>
        <taxon>Eukaryota</taxon>
        <taxon>Viridiplantae</taxon>
        <taxon>Streptophyta</taxon>
        <taxon>Embryophyta</taxon>
        <taxon>Tracheophyta</taxon>
        <taxon>Spermatophyta</taxon>
        <taxon>Magnoliopsida</taxon>
        <taxon>Ranunculales</taxon>
        <taxon>Ranunculaceae</taxon>
        <taxon>Thalictroideae</taxon>
        <taxon>Aquilegia</taxon>
    </lineage>
</organism>
<protein>
    <recommendedName>
        <fullName evidence="8">Chromatin-remodeling ATPase INO80</fullName>
        <ecNumber evidence="8">3.6.4.-</ecNumber>
    </recommendedName>
</protein>
<dbReference type="InterPro" id="IPR027417">
    <property type="entry name" value="P-loop_NTPase"/>
</dbReference>
<comment type="domain">
    <text evidence="8">The DBINO region is involved in binding to DNA.</text>
</comment>
<dbReference type="Pfam" id="PF14619">
    <property type="entry name" value="SnAC"/>
    <property type="match status" value="1"/>
</dbReference>
<dbReference type="InterPro" id="IPR038718">
    <property type="entry name" value="SNF2-like_sf"/>
</dbReference>
<feature type="compositionally biased region" description="Low complexity" evidence="9">
    <location>
        <begin position="2012"/>
        <end position="2023"/>
    </location>
</feature>
<dbReference type="SMART" id="SM00487">
    <property type="entry name" value="DEXDc"/>
    <property type="match status" value="1"/>
</dbReference>
<dbReference type="PROSITE" id="PS51204">
    <property type="entry name" value="HSA"/>
    <property type="match status" value="1"/>
</dbReference>
<dbReference type="EMBL" id="KZ305034">
    <property type="protein sequence ID" value="PIA44609.1"/>
    <property type="molecule type" value="Genomic_DNA"/>
</dbReference>
<dbReference type="Gene3D" id="3.40.50.10810">
    <property type="entry name" value="Tandem AAA-ATPase domain"/>
    <property type="match status" value="1"/>
</dbReference>
<feature type="region of interest" description="Disordered" evidence="9">
    <location>
        <begin position="671"/>
        <end position="696"/>
    </location>
</feature>
<evidence type="ECO:0000256" key="1">
    <source>
        <dbReference type="ARBA" id="ARBA00004123"/>
    </source>
</evidence>
<feature type="region of interest" description="Disordered" evidence="9">
    <location>
        <begin position="2256"/>
        <end position="2301"/>
    </location>
</feature>
<evidence type="ECO:0000256" key="5">
    <source>
        <dbReference type="ARBA" id="ARBA00022840"/>
    </source>
</evidence>
<dbReference type="FunFam" id="3.40.50.10810:FF:000016">
    <property type="entry name" value="Chromatin structure-remodeling complex protein SYD"/>
    <property type="match status" value="1"/>
</dbReference>
<dbReference type="Proteomes" id="UP000230069">
    <property type="component" value="Unassembled WGS sequence"/>
</dbReference>
<feature type="region of interest" description="Disordered" evidence="9">
    <location>
        <begin position="132"/>
        <end position="341"/>
    </location>
</feature>
<evidence type="ECO:0000256" key="4">
    <source>
        <dbReference type="ARBA" id="ARBA00022806"/>
    </source>
</evidence>
<feature type="region of interest" description="Disordered" evidence="9">
    <location>
        <begin position="2324"/>
        <end position="2422"/>
    </location>
</feature>
<keyword evidence="14" id="KW-1185">Reference proteome</keyword>
<feature type="domain" description="Helicase ATP-binding" evidence="10">
    <location>
        <begin position="1255"/>
        <end position="1422"/>
    </location>
</feature>
<dbReference type="SMART" id="SM00490">
    <property type="entry name" value="HELICc"/>
    <property type="match status" value="1"/>
</dbReference>
<dbReference type="PROSITE" id="PS51194">
    <property type="entry name" value="HELICASE_CTER"/>
    <property type="match status" value="1"/>
</dbReference>
<feature type="compositionally biased region" description="Low complexity" evidence="9">
    <location>
        <begin position="1899"/>
        <end position="1918"/>
    </location>
</feature>
<feature type="region of interest" description="Disordered" evidence="9">
    <location>
        <begin position="2156"/>
        <end position="2175"/>
    </location>
</feature>
<keyword evidence="5 8" id="KW-0067">ATP-binding</keyword>
<feature type="region of interest" description="Disordered" evidence="9">
    <location>
        <begin position="2076"/>
        <end position="2126"/>
    </location>
</feature>
<proteinExistence type="inferred from homology"/>
<feature type="region of interest" description="Disordered" evidence="9">
    <location>
        <begin position="720"/>
        <end position="739"/>
    </location>
</feature>
<feature type="compositionally biased region" description="Pro residues" evidence="9">
    <location>
        <begin position="1970"/>
        <end position="1979"/>
    </location>
</feature>
<feature type="region of interest" description="Disordered" evidence="9">
    <location>
        <begin position="107"/>
        <end position="126"/>
    </location>
</feature>
<keyword evidence="2" id="KW-0547">Nucleotide-binding</keyword>
<dbReference type="EC" id="3.6.4.-" evidence="8"/>
<feature type="region of interest" description="Disordered" evidence="9">
    <location>
        <begin position="3183"/>
        <end position="3223"/>
    </location>
</feature>
<evidence type="ECO:0000256" key="9">
    <source>
        <dbReference type="SAM" id="MobiDB-lite"/>
    </source>
</evidence>
<dbReference type="GO" id="GO:0006338">
    <property type="term" value="P:chromatin remodeling"/>
    <property type="evidence" value="ECO:0007669"/>
    <property type="project" value="UniProtKB-UniRule"/>
</dbReference>
<feature type="compositionally biased region" description="Low complexity" evidence="9">
    <location>
        <begin position="2157"/>
        <end position="2175"/>
    </location>
</feature>
<keyword evidence="7" id="KW-0539">Nucleus</keyword>
<dbReference type="SMART" id="SM01314">
    <property type="entry name" value="SnAC"/>
    <property type="match status" value="1"/>
</dbReference>
<comment type="function">
    <text evidence="8">ATPase component of the INO80 complex which remodels chromatin by shifting nucleosomes and is involved in DNA repair.</text>
</comment>
<dbReference type="InterPro" id="IPR014012">
    <property type="entry name" value="HSA_dom"/>
</dbReference>
<dbReference type="InterPro" id="IPR050520">
    <property type="entry name" value="INO80/SWR1_helicase"/>
</dbReference>
<feature type="compositionally biased region" description="Polar residues" evidence="9">
    <location>
        <begin position="238"/>
        <end position="259"/>
    </location>
</feature>
<feature type="compositionally biased region" description="Polar residues" evidence="9">
    <location>
        <begin position="180"/>
        <end position="208"/>
    </location>
</feature>
<feature type="compositionally biased region" description="Polar residues" evidence="9">
    <location>
        <begin position="2571"/>
        <end position="2587"/>
    </location>
</feature>
<feature type="compositionally biased region" description="Polar residues" evidence="9">
    <location>
        <begin position="2374"/>
        <end position="2390"/>
    </location>
</feature>
<dbReference type="Gene3D" id="3.40.50.300">
    <property type="entry name" value="P-loop containing nucleotide triphosphate hydrolases"/>
    <property type="match status" value="1"/>
</dbReference>